<feature type="binding site" evidence="19">
    <location>
        <position position="336"/>
    </location>
    <ligand>
        <name>phosphoenolpyruvate</name>
        <dbReference type="ChEBI" id="CHEBI:58702"/>
    </ligand>
</feature>
<dbReference type="InterPro" id="IPR008279">
    <property type="entry name" value="PEP-util_enz_mobile_dom"/>
</dbReference>
<evidence type="ECO:0000259" key="22">
    <source>
        <dbReference type="Pfam" id="PF02896"/>
    </source>
</evidence>
<dbReference type="OrthoDB" id="9765468at2"/>
<dbReference type="Gene3D" id="1.10.274.10">
    <property type="entry name" value="PtsI, HPr-binding domain"/>
    <property type="match status" value="1"/>
</dbReference>
<evidence type="ECO:0000313" key="25">
    <source>
        <dbReference type="Proteomes" id="UP000031631"/>
    </source>
</evidence>
<dbReference type="KEGG" id="tbn:TBH_C0428"/>
<dbReference type="InterPro" id="IPR040442">
    <property type="entry name" value="Pyrv_kinase-like_dom_sf"/>
</dbReference>
<evidence type="ECO:0000256" key="15">
    <source>
        <dbReference type="ARBA" id="ARBA00022842"/>
    </source>
</evidence>
<keyword evidence="9 17" id="KW-0963">Cytoplasm</keyword>
<evidence type="ECO:0000256" key="7">
    <source>
        <dbReference type="ARBA" id="ARBA00016544"/>
    </source>
</evidence>
<dbReference type="InterPro" id="IPR015813">
    <property type="entry name" value="Pyrv/PenolPyrv_kinase-like_dom"/>
</dbReference>
<evidence type="ECO:0000256" key="20">
    <source>
        <dbReference type="PIRSR" id="PIRSR000732-3"/>
    </source>
</evidence>
<dbReference type="SUPFAM" id="SSF47831">
    <property type="entry name" value="Enzyme I of the PEP:sugar phosphotransferase system HPr-binding (sub)domain"/>
    <property type="match status" value="1"/>
</dbReference>
<dbReference type="PRINTS" id="PR01736">
    <property type="entry name" value="PHPHTRNFRASE"/>
</dbReference>
<keyword evidence="12 17" id="KW-0598">Phosphotransferase system</keyword>
<name>A0A7U6JH45_9GAMM</name>
<dbReference type="Gene3D" id="3.50.30.10">
    <property type="entry name" value="Phosphohistidine domain"/>
    <property type="match status" value="1"/>
</dbReference>
<dbReference type="EMBL" id="AP012273">
    <property type="protein sequence ID" value="BAO43373.1"/>
    <property type="molecule type" value="Genomic_DNA"/>
</dbReference>
<protein>
    <recommendedName>
        <fullName evidence="7 17">Phosphoenolpyruvate-protein phosphotransferase</fullName>
        <ecNumber evidence="6 17">2.7.3.9</ecNumber>
    </recommendedName>
    <alternativeName>
        <fullName evidence="16 17">Phosphotransferase system, enzyme I</fullName>
    </alternativeName>
</protein>
<accession>A0A7U6JH45</accession>
<evidence type="ECO:0000256" key="10">
    <source>
        <dbReference type="ARBA" id="ARBA00022597"/>
    </source>
</evidence>
<keyword evidence="11 17" id="KW-0808">Transferase</keyword>
<evidence type="ECO:0000256" key="2">
    <source>
        <dbReference type="ARBA" id="ARBA00001946"/>
    </source>
</evidence>
<dbReference type="SUPFAM" id="SSF51621">
    <property type="entry name" value="Phosphoenolpyruvate/pyruvate domain"/>
    <property type="match status" value="1"/>
</dbReference>
<evidence type="ECO:0000256" key="13">
    <source>
        <dbReference type="ARBA" id="ARBA00022723"/>
    </source>
</evidence>
<feature type="domain" description="PEP-utilising enzyme C-terminal" evidence="22">
    <location>
        <begin position="257"/>
        <end position="546"/>
    </location>
</feature>
<dbReference type="PANTHER" id="PTHR46244">
    <property type="entry name" value="PHOSPHOENOLPYRUVATE-PROTEIN PHOSPHOTRANSFERASE"/>
    <property type="match status" value="1"/>
</dbReference>
<feature type="binding site" evidence="19">
    <location>
        <begin position="459"/>
        <end position="460"/>
    </location>
    <ligand>
        <name>phosphoenolpyruvate</name>
        <dbReference type="ChEBI" id="CHEBI:58702"/>
    </ligand>
</feature>
<proteinExistence type="inferred from homology"/>
<dbReference type="GO" id="GO:0046872">
    <property type="term" value="F:metal ion binding"/>
    <property type="evidence" value="ECO:0007669"/>
    <property type="project" value="UniProtKB-KW"/>
</dbReference>
<feature type="binding site" evidence="19">
    <location>
        <position position="470"/>
    </location>
    <ligand>
        <name>phosphoenolpyruvate</name>
        <dbReference type="ChEBI" id="CHEBI:58702"/>
    </ligand>
</feature>
<dbReference type="GO" id="GO:0016301">
    <property type="term" value="F:kinase activity"/>
    <property type="evidence" value="ECO:0007669"/>
    <property type="project" value="UniProtKB-KW"/>
</dbReference>
<keyword evidence="25" id="KW-1185">Reference proteome</keyword>
<dbReference type="InterPro" id="IPR036637">
    <property type="entry name" value="Phosphohistidine_dom_sf"/>
</dbReference>
<dbReference type="GO" id="GO:0005737">
    <property type="term" value="C:cytoplasm"/>
    <property type="evidence" value="ECO:0007669"/>
    <property type="project" value="UniProtKB-SubCell"/>
</dbReference>
<dbReference type="Pfam" id="PF00391">
    <property type="entry name" value="PEP-utilizers"/>
    <property type="match status" value="1"/>
</dbReference>
<dbReference type="InterPro" id="IPR006318">
    <property type="entry name" value="PTS_EI-like"/>
</dbReference>
<comment type="subcellular location">
    <subcellularLocation>
        <location evidence="4 17">Cytoplasm</location>
    </subcellularLocation>
</comment>
<evidence type="ECO:0000256" key="16">
    <source>
        <dbReference type="ARBA" id="ARBA00033235"/>
    </source>
</evidence>
<keyword evidence="24" id="KW-0670">Pyruvate</keyword>
<dbReference type="SUPFAM" id="SSF52009">
    <property type="entry name" value="Phosphohistidine domain"/>
    <property type="match status" value="1"/>
</dbReference>
<dbReference type="InterPro" id="IPR000121">
    <property type="entry name" value="PEP_util_C"/>
</dbReference>
<evidence type="ECO:0000256" key="3">
    <source>
        <dbReference type="ARBA" id="ARBA00002728"/>
    </source>
</evidence>
<dbReference type="Proteomes" id="UP000031631">
    <property type="component" value="Chromosome"/>
</dbReference>
<dbReference type="Gene3D" id="3.20.20.60">
    <property type="entry name" value="Phosphoenolpyruvate-binding domains"/>
    <property type="match status" value="1"/>
</dbReference>
<dbReference type="GO" id="GO:0009401">
    <property type="term" value="P:phosphoenolpyruvate-dependent sugar phosphotransferase system"/>
    <property type="evidence" value="ECO:0007669"/>
    <property type="project" value="UniProtKB-KW"/>
</dbReference>
<reference evidence="24 25" key="1">
    <citation type="journal article" date="2014" name="PLoS ONE">
        <title>Physiological and genomic features of a novel sulfur-oxidizing gammaproteobacterium belonging to a previously uncultivated symbiotic lineage isolated from a hydrothermal vent.</title>
        <authorList>
            <person name="Nunoura T."/>
            <person name="Takaki Y."/>
            <person name="Kazama H."/>
            <person name="Kakuta J."/>
            <person name="Shimamura S."/>
            <person name="Makita H."/>
            <person name="Hirai M."/>
            <person name="Miyazaki M."/>
            <person name="Takai K."/>
        </authorList>
    </citation>
    <scope>NUCLEOTIDE SEQUENCE [LARGE SCALE GENOMIC DNA]</scope>
    <source>
        <strain evidence="24 25">Hiromi1</strain>
    </source>
</reference>
<dbReference type="InterPro" id="IPR008731">
    <property type="entry name" value="PTS_EIN"/>
</dbReference>
<feature type="domain" description="PEP-utilising enzyme mobile" evidence="21">
    <location>
        <begin position="159"/>
        <end position="229"/>
    </location>
</feature>
<evidence type="ECO:0000256" key="4">
    <source>
        <dbReference type="ARBA" id="ARBA00004496"/>
    </source>
</evidence>
<dbReference type="GO" id="GO:0008965">
    <property type="term" value="F:phosphoenolpyruvate-protein phosphotransferase activity"/>
    <property type="evidence" value="ECO:0007669"/>
    <property type="project" value="UniProtKB-EC"/>
</dbReference>
<comment type="catalytic activity">
    <reaction evidence="1 17">
        <text>L-histidyl-[protein] + phosphoenolpyruvate = N(pros)-phospho-L-histidyl-[protein] + pyruvate</text>
        <dbReference type="Rhea" id="RHEA:23880"/>
        <dbReference type="Rhea" id="RHEA-COMP:9745"/>
        <dbReference type="Rhea" id="RHEA-COMP:9746"/>
        <dbReference type="ChEBI" id="CHEBI:15361"/>
        <dbReference type="ChEBI" id="CHEBI:29979"/>
        <dbReference type="ChEBI" id="CHEBI:58702"/>
        <dbReference type="ChEBI" id="CHEBI:64837"/>
        <dbReference type="EC" id="2.7.3.9"/>
    </reaction>
</comment>
<evidence type="ECO:0000313" key="24">
    <source>
        <dbReference type="EMBL" id="BAO43373.1"/>
    </source>
</evidence>
<feature type="binding site" evidence="20">
    <location>
        <position position="460"/>
    </location>
    <ligand>
        <name>Mg(2+)</name>
        <dbReference type="ChEBI" id="CHEBI:18420"/>
    </ligand>
</feature>
<sequence>MTIAIQGIGVNSSISTAIGKVLMLSRGSIQAEPGMIPATRIDAEVERFFQAVQVAADQLVEIRKQIPADTPPDILEFIDTHLLMLQDKAISEAPAQTIRSEGCSAEWALQLRRDQLMRVFEDMEDTYLRTRKDDLDHVVNRIMAVLQGGKRSDPVEIADHIIVSEDLTPADTIMLHHRGACGFITDFGSPMSHTAILAASLGIPAIVGAHGASTRLHSGEQVIVDALNGTVLADCSIDSIQFFERRLHREHERRNALQTLRDTPAVTRDHQRIELQANIELPDDVQAVRAEGGDGIGLYRTEFLYMNRDQLPTEEEHYQAYMQVIQGMEGHPVTIRTLDLGADKQCEHQPEPGSCINPALGLRAIRLCLKETSIFRVQIRAILRASAHGPVRLMIPMLTNLWEARQAREIIREEMHSLAEQHIAMDRAIPVGAMIETPAAALTAESFAQMFDFLSIGTNDLIQYTLAVDRADDSVNHLYDPLHPAVLILIQKVLEAGSRRGKPVAMCGEMAGNPRYIPLLLGMGLKTLSMHPASLPEVKQLIRKLDLRAIKPRLESLLQNPDAEDFAQAIRDLADC</sequence>
<evidence type="ECO:0000256" key="17">
    <source>
        <dbReference type="PIRNR" id="PIRNR000732"/>
    </source>
</evidence>
<feature type="domain" description="Phosphotransferase system enzyme I N-terminal" evidence="23">
    <location>
        <begin position="9"/>
        <end position="131"/>
    </location>
</feature>
<comment type="cofactor">
    <cofactor evidence="2 17 20">
        <name>Mg(2+)</name>
        <dbReference type="ChEBI" id="CHEBI:18420"/>
    </cofactor>
</comment>
<dbReference type="EC" id="2.7.3.9" evidence="6 17"/>
<dbReference type="Pfam" id="PF05524">
    <property type="entry name" value="PEP-utilisers_N"/>
    <property type="match status" value="1"/>
</dbReference>
<keyword evidence="15 17" id="KW-0460">Magnesium</keyword>
<dbReference type="AlphaFoldDB" id="A0A7U6JH45"/>
<keyword evidence="8 17" id="KW-0813">Transport</keyword>
<evidence type="ECO:0000256" key="19">
    <source>
        <dbReference type="PIRSR" id="PIRSR000732-2"/>
    </source>
</evidence>
<dbReference type="InterPro" id="IPR023151">
    <property type="entry name" value="PEP_util_CS"/>
</dbReference>
<keyword evidence="10 17" id="KW-0762">Sugar transport</keyword>
<dbReference type="PANTHER" id="PTHR46244:SF3">
    <property type="entry name" value="PHOSPHOENOLPYRUVATE-PROTEIN PHOSPHOTRANSFERASE"/>
    <property type="match status" value="1"/>
</dbReference>
<dbReference type="PROSITE" id="PS00742">
    <property type="entry name" value="PEP_ENZYMES_2"/>
    <property type="match status" value="1"/>
</dbReference>
<keyword evidence="14 17" id="KW-0418">Kinase</keyword>
<evidence type="ECO:0000256" key="12">
    <source>
        <dbReference type="ARBA" id="ARBA00022683"/>
    </source>
</evidence>
<dbReference type="PIRSF" id="PIRSF000732">
    <property type="entry name" value="PTS_enzyme_I"/>
    <property type="match status" value="1"/>
</dbReference>
<dbReference type="RefSeq" id="WP_052469790.1">
    <property type="nucleotide sequence ID" value="NZ_AP012273.1"/>
</dbReference>
<gene>
    <name evidence="24" type="ORF">TBH_C0428</name>
</gene>
<feature type="active site" description="Tele-phosphohistidine intermediate" evidence="18">
    <location>
        <position position="193"/>
    </location>
</feature>
<feature type="binding site" evidence="20">
    <location>
        <position position="436"/>
    </location>
    <ligand>
        <name>Mg(2+)</name>
        <dbReference type="ChEBI" id="CHEBI:18420"/>
    </ligand>
</feature>
<dbReference type="InterPro" id="IPR024692">
    <property type="entry name" value="PTS_EI"/>
</dbReference>
<dbReference type="InterPro" id="IPR050499">
    <property type="entry name" value="PEP-utilizing_PTS_enzyme"/>
</dbReference>
<dbReference type="Pfam" id="PF02896">
    <property type="entry name" value="PEP-utilizers_C"/>
    <property type="match status" value="1"/>
</dbReference>
<comment type="similarity">
    <text evidence="5 17">Belongs to the PEP-utilizing enzyme family.</text>
</comment>
<organism evidence="24 25">
    <name type="scientific">Thiolapillus brandeum</name>
    <dbReference type="NCBI Taxonomy" id="1076588"/>
    <lineage>
        <taxon>Bacteria</taxon>
        <taxon>Pseudomonadati</taxon>
        <taxon>Pseudomonadota</taxon>
        <taxon>Gammaproteobacteria</taxon>
        <taxon>Chromatiales</taxon>
        <taxon>Sedimenticolaceae</taxon>
        <taxon>Thiolapillus</taxon>
    </lineage>
</organism>
<comment type="function">
    <text evidence="3 17">General (non sugar-specific) component of the phosphoenolpyruvate-dependent sugar phosphotransferase system (sugar PTS). This major carbohydrate active-transport system catalyzes the phosphorylation of incoming sugar substrates concomitantly with their translocation across the cell membrane. Enzyme I transfers the phosphoryl group from phosphoenolpyruvate (PEP) to the phosphoryl carrier protein (HPr).</text>
</comment>
<evidence type="ECO:0000259" key="23">
    <source>
        <dbReference type="Pfam" id="PF05524"/>
    </source>
</evidence>
<evidence type="ECO:0000256" key="5">
    <source>
        <dbReference type="ARBA" id="ARBA00007837"/>
    </source>
</evidence>
<evidence type="ECO:0000259" key="21">
    <source>
        <dbReference type="Pfam" id="PF00391"/>
    </source>
</evidence>
<feature type="active site" description="Proton donor" evidence="18">
    <location>
        <position position="507"/>
    </location>
</feature>
<evidence type="ECO:0000256" key="1">
    <source>
        <dbReference type="ARBA" id="ARBA00000683"/>
    </source>
</evidence>
<evidence type="ECO:0000256" key="9">
    <source>
        <dbReference type="ARBA" id="ARBA00022490"/>
    </source>
</evidence>
<dbReference type="NCBIfam" id="TIGR01417">
    <property type="entry name" value="PTS_I_fam"/>
    <property type="match status" value="1"/>
</dbReference>
<evidence type="ECO:0000256" key="18">
    <source>
        <dbReference type="PIRSR" id="PIRSR000732-1"/>
    </source>
</evidence>
<evidence type="ECO:0000256" key="11">
    <source>
        <dbReference type="ARBA" id="ARBA00022679"/>
    </source>
</evidence>
<evidence type="ECO:0000256" key="6">
    <source>
        <dbReference type="ARBA" id="ARBA00012232"/>
    </source>
</evidence>
<feature type="binding site" evidence="19">
    <location>
        <position position="300"/>
    </location>
    <ligand>
        <name>phosphoenolpyruvate</name>
        <dbReference type="ChEBI" id="CHEBI:58702"/>
    </ligand>
</feature>
<dbReference type="InterPro" id="IPR036618">
    <property type="entry name" value="PtsI_HPr-bd_sf"/>
</dbReference>
<evidence type="ECO:0000256" key="14">
    <source>
        <dbReference type="ARBA" id="ARBA00022777"/>
    </source>
</evidence>
<evidence type="ECO:0000256" key="8">
    <source>
        <dbReference type="ARBA" id="ARBA00022448"/>
    </source>
</evidence>
<keyword evidence="13 17" id="KW-0479">Metal-binding</keyword>